<accession>A0A5J4NRH2</accession>
<gene>
    <name evidence="2" type="ORF">DEA37_0003226</name>
</gene>
<evidence type="ECO:0000256" key="1">
    <source>
        <dbReference type="SAM" id="MobiDB-lite"/>
    </source>
</evidence>
<feature type="region of interest" description="Disordered" evidence="1">
    <location>
        <begin position="122"/>
        <end position="146"/>
    </location>
</feature>
<comment type="caution">
    <text evidence="2">The sequence shown here is derived from an EMBL/GenBank/DDBJ whole genome shotgun (WGS) entry which is preliminary data.</text>
</comment>
<dbReference type="EMBL" id="QNGE01001244">
    <property type="protein sequence ID" value="KAA3678039.1"/>
    <property type="molecule type" value="Genomic_DNA"/>
</dbReference>
<protein>
    <recommendedName>
        <fullName evidence="4">Reverse transcriptase domain-containing protein</fullName>
    </recommendedName>
</protein>
<keyword evidence="3" id="KW-1185">Reference proteome</keyword>
<dbReference type="Proteomes" id="UP000324629">
    <property type="component" value="Unassembled WGS sequence"/>
</dbReference>
<evidence type="ECO:0000313" key="3">
    <source>
        <dbReference type="Proteomes" id="UP000324629"/>
    </source>
</evidence>
<proteinExistence type="predicted"/>
<feature type="region of interest" description="Disordered" evidence="1">
    <location>
        <begin position="1"/>
        <end position="92"/>
    </location>
</feature>
<reference evidence="2 3" key="1">
    <citation type="journal article" date="2019" name="Gigascience">
        <title>Whole-genome sequence of the oriental lung fluke Paragonimus westermani.</title>
        <authorList>
            <person name="Oey H."/>
            <person name="Zakrzewski M."/>
            <person name="Narain K."/>
            <person name="Devi K.R."/>
            <person name="Agatsuma T."/>
            <person name="Nawaratna S."/>
            <person name="Gobert G.N."/>
            <person name="Jones M.K."/>
            <person name="Ragan M.A."/>
            <person name="McManus D.P."/>
            <person name="Krause L."/>
        </authorList>
    </citation>
    <scope>NUCLEOTIDE SEQUENCE [LARGE SCALE GENOMIC DNA]</scope>
    <source>
        <strain evidence="2 3">IND2009</strain>
    </source>
</reference>
<feature type="compositionally biased region" description="Polar residues" evidence="1">
    <location>
        <begin position="44"/>
        <end position="53"/>
    </location>
</feature>
<name>A0A5J4NRH2_9TREM</name>
<evidence type="ECO:0000313" key="2">
    <source>
        <dbReference type="EMBL" id="KAA3678039.1"/>
    </source>
</evidence>
<feature type="compositionally biased region" description="Polar residues" evidence="1">
    <location>
        <begin position="135"/>
        <end position="146"/>
    </location>
</feature>
<dbReference type="AlphaFoldDB" id="A0A5J4NRH2"/>
<sequence length="286" mass="31961">MTPVCKRIPGSPHSQPSRARGVNPRTFTSRLLPADFDESDEAATPQTVQTTSIDENHNVNENDVHGAMTPVCKRIPGSPHSQPSRARGVNPRTFTSRLLPADFDESDEAATPQTVQTTSIDENHNVNEEHRRTFEQPQTQPDGVSVDISSSLSEEAHRVLSDLDNRDEAPNHLAIVDDQLHQPINLESFQSTLEEFCRKWYPHRRGSSHGMDKLKPAQSQKRNVDSIAAFLNVLLAAKKLPDHLNVAGITLVPKSSSSSQPSDFRPIYVTSVFIRLLHKTIFNRWI</sequence>
<evidence type="ECO:0008006" key="4">
    <source>
        <dbReference type="Google" id="ProtNLM"/>
    </source>
</evidence>
<organism evidence="2 3">
    <name type="scientific">Paragonimus westermani</name>
    <dbReference type="NCBI Taxonomy" id="34504"/>
    <lineage>
        <taxon>Eukaryota</taxon>
        <taxon>Metazoa</taxon>
        <taxon>Spiralia</taxon>
        <taxon>Lophotrochozoa</taxon>
        <taxon>Platyhelminthes</taxon>
        <taxon>Trematoda</taxon>
        <taxon>Digenea</taxon>
        <taxon>Plagiorchiida</taxon>
        <taxon>Troglotremata</taxon>
        <taxon>Troglotrematidae</taxon>
        <taxon>Paragonimus</taxon>
    </lineage>
</organism>
<feature type="compositionally biased region" description="Basic and acidic residues" evidence="1">
    <location>
        <begin position="54"/>
        <end position="64"/>
    </location>
</feature>
<feature type="compositionally biased region" description="Basic and acidic residues" evidence="1">
    <location>
        <begin position="122"/>
        <end position="134"/>
    </location>
</feature>